<evidence type="ECO:0000313" key="2">
    <source>
        <dbReference type="EMBL" id="MBX8644624.1"/>
    </source>
</evidence>
<gene>
    <name evidence="2" type="ORF">KIY12_07890</name>
</gene>
<organism evidence="2 3">
    <name type="scientific">Candidatus Sysuiplasma superficiale</name>
    <dbReference type="NCBI Taxonomy" id="2823368"/>
    <lineage>
        <taxon>Archaea</taxon>
        <taxon>Methanobacteriati</taxon>
        <taxon>Thermoplasmatota</taxon>
        <taxon>Thermoplasmata</taxon>
        <taxon>Candidatus Sysuiplasmatales</taxon>
        <taxon>Candidatus Sysuiplasmataceae</taxon>
        <taxon>Candidatus Sysuiplasma</taxon>
    </lineage>
</organism>
<accession>A0A8J7YTZ1</accession>
<dbReference type="EMBL" id="JAHEAC010000080">
    <property type="protein sequence ID" value="MBX8644624.1"/>
    <property type="molecule type" value="Genomic_DNA"/>
</dbReference>
<feature type="domain" description="Metallo-beta-lactamase" evidence="1">
    <location>
        <begin position="20"/>
        <end position="172"/>
    </location>
</feature>
<sequence length="244" mass="27584">MKEVLPGVYLIDRYSLKSFGNSGYFITHPEGNVLIDAPELNEADRGFISKKGGIANIVITHIRAFGDACNIKTIFKSKIIMNAEDAKLIKGCEADVKFTSETNLYDDVLLIPTPGYTPGSSCVLLKRDKGILFCGDMFWWGNRDRFSNELMSWPTEEDKKTWYLPDMLVLNVNLLDSDISKMTESATRLLGYDFDSIMMSHPNYPPRARGPVLSGGKEMLAKTLEAKKFTQFTDWKREELKKVS</sequence>
<dbReference type="InterPro" id="IPR036866">
    <property type="entry name" value="RibonucZ/Hydroxyglut_hydro"/>
</dbReference>
<dbReference type="PANTHER" id="PTHR42773">
    <property type="entry name" value="METALLO-BETA-LACTAMASE-RELATED"/>
    <property type="match status" value="1"/>
</dbReference>
<dbReference type="SMART" id="SM00849">
    <property type="entry name" value="Lactamase_B"/>
    <property type="match status" value="1"/>
</dbReference>
<dbReference type="Gene3D" id="3.60.15.10">
    <property type="entry name" value="Ribonuclease Z/Hydroxyacylglutathione hydrolase-like"/>
    <property type="match status" value="1"/>
</dbReference>
<protein>
    <recommendedName>
        <fullName evidence="1">Metallo-beta-lactamase domain-containing protein</fullName>
    </recommendedName>
</protein>
<evidence type="ECO:0000259" key="1">
    <source>
        <dbReference type="SMART" id="SM00849"/>
    </source>
</evidence>
<dbReference type="SUPFAM" id="SSF56281">
    <property type="entry name" value="Metallo-hydrolase/oxidoreductase"/>
    <property type="match status" value="1"/>
</dbReference>
<dbReference type="AlphaFoldDB" id="A0A8J7YTZ1"/>
<dbReference type="Proteomes" id="UP000750197">
    <property type="component" value="Unassembled WGS sequence"/>
</dbReference>
<dbReference type="PANTHER" id="PTHR42773:SF1">
    <property type="entry name" value="METALLO-BETA-LACTAMASE FAMILY PROTEIN"/>
    <property type="match status" value="1"/>
</dbReference>
<comment type="caution">
    <text evidence="2">The sequence shown here is derived from an EMBL/GenBank/DDBJ whole genome shotgun (WGS) entry which is preliminary data.</text>
</comment>
<name>A0A8J7YTZ1_9ARCH</name>
<evidence type="ECO:0000313" key="3">
    <source>
        <dbReference type="Proteomes" id="UP000750197"/>
    </source>
</evidence>
<proteinExistence type="predicted"/>
<dbReference type="InterPro" id="IPR001279">
    <property type="entry name" value="Metallo-B-lactamas"/>
</dbReference>
<reference evidence="2" key="1">
    <citation type="submission" date="2021-05" db="EMBL/GenBank/DDBJ databases">
        <title>Genomic insights into ecological role and evolution of a novel Thermoplasmata order Candidatus Sysuiplasmatales.</title>
        <authorList>
            <person name="Yuan Y."/>
        </authorList>
    </citation>
    <scope>NUCLEOTIDE SEQUENCE</scope>
    <source>
        <strain evidence="2">TUT19-bin139</strain>
    </source>
</reference>